<evidence type="ECO:0000313" key="2">
    <source>
        <dbReference type="EMBL" id="TPE64017.1"/>
    </source>
</evidence>
<protein>
    <submittedName>
        <fullName evidence="2">NAD-dependent epimerase/dehydratase family protein</fullName>
    </submittedName>
</protein>
<reference evidence="2 3" key="1">
    <citation type="submission" date="2019-06" db="EMBL/GenBank/DDBJ databases">
        <authorList>
            <person name="Lee I."/>
            <person name="Jang G.I."/>
            <person name="Hwang C.Y."/>
        </authorList>
    </citation>
    <scope>NUCLEOTIDE SEQUENCE [LARGE SCALE GENOMIC DNA]</scope>
    <source>
        <strain evidence="2 3">PAMC 28131</strain>
    </source>
</reference>
<sequence>MKNSTTICLIGGSGFIGTRLAKKLEKDKIDFIIIDKEKSITFPQKTIIADVRNSEQIKSAIPQDSIIINLAAEHRDDVKPNSLYYDVNVEGAKNIVSACEEKNIRKIIFTSSVAVYGFAPIGTGENGEINPFNDYGKTKFEAEKIFQSWHDLDSKNRTLVIVRPTVVFGEQNRGNVYNLLAQIASGKFLMIGNGLNRKSIAYVENISAFLEWSSANLAAGKHVFNYVDKPDFTMNELISSVRLQLGKGLGVGIRLPRWCGLLAGSLLDMLAGILNRKFPLSRIRVEKFCADSVYSSKVDASGFLRPVSIEQALSQTLSYEFLNPEKEETEIFYGSQ</sequence>
<accession>A0A501XV95</accession>
<feature type="domain" description="NAD-dependent epimerase/dehydratase" evidence="1">
    <location>
        <begin position="7"/>
        <end position="223"/>
    </location>
</feature>
<organism evidence="2 3">
    <name type="scientific">Sandaracinobacter neustonicus</name>
    <dbReference type="NCBI Taxonomy" id="1715348"/>
    <lineage>
        <taxon>Bacteria</taxon>
        <taxon>Pseudomonadati</taxon>
        <taxon>Pseudomonadota</taxon>
        <taxon>Alphaproteobacteria</taxon>
        <taxon>Sphingomonadales</taxon>
        <taxon>Sphingosinicellaceae</taxon>
        <taxon>Sandaracinobacter</taxon>
    </lineage>
</organism>
<dbReference type="InterPro" id="IPR001509">
    <property type="entry name" value="Epimerase_deHydtase"/>
</dbReference>
<dbReference type="SUPFAM" id="SSF51735">
    <property type="entry name" value="NAD(P)-binding Rossmann-fold domains"/>
    <property type="match status" value="1"/>
</dbReference>
<proteinExistence type="predicted"/>
<dbReference type="Proteomes" id="UP000319897">
    <property type="component" value="Unassembled WGS sequence"/>
</dbReference>
<gene>
    <name evidence="2" type="ORF">FJQ54_01980</name>
</gene>
<evidence type="ECO:0000313" key="3">
    <source>
        <dbReference type="Proteomes" id="UP000319897"/>
    </source>
</evidence>
<dbReference type="AlphaFoldDB" id="A0A501XV95"/>
<dbReference type="Gene3D" id="3.40.50.720">
    <property type="entry name" value="NAD(P)-binding Rossmann-like Domain"/>
    <property type="match status" value="1"/>
</dbReference>
<dbReference type="Pfam" id="PF01370">
    <property type="entry name" value="Epimerase"/>
    <property type="match status" value="1"/>
</dbReference>
<dbReference type="OrthoDB" id="9801785at2"/>
<comment type="caution">
    <text evidence="2">The sequence shown here is derived from an EMBL/GenBank/DDBJ whole genome shotgun (WGS) entry which is preliminary data.</text>
</comment>
<dbReference type="InterPro" id="IPR050177">
    <property type="entry name" value="Lipid_A_modif_metabolic_enz"/>
</dbReference>
<dbReference type="PANTHER" id="PTHR43245">
    <property type="entry name" value="BIFUNCTIONAL POLYMYXIN RESISTANCE PROTEIN ARNA"/>
    <property type="match status" value="1"/>
</dbReference>
<keyword evidence="3" id="KW-1185">Reference proteome</keyword>
<evidence type="ECO:0000259" key="1">
    <source>
        <dbReference type="Pfam" id="PF01370"/>
    </source>
</evidence>
<name>A0A501XV95_9SPHN</name>
<dbReference type="InterPro" id="IPR036291">
    <property type="entry name" value="NAD(P)-bd_dom_sf"/>
</dbReference>
<dbReference type="EMBL" id="VFSU01000011">
    <property type="protein sequence ID" value="TPE64017.1"/>
    <property type="molecule type" value="Genomic_DNA"/>
</dbReference>